<accession>A0A7D7QJX3</accession>
<dbReference type="Gene3D" id="3.40.50.300">
    <property type="entry name" value="P-loop containing nucleotide triphosphate hydrolases"/>
    <property type="match status" value="1"/>
</dbReference>
<evidence type="ECO:0000313" key="2">
    <source>
        <dbReference type="EMBL" id="QMS92482.1"/>
    </source>
</evidence>
<keyword evidence="2" id="KW-0808">Transferase</keyword>
<dbReference type="SUPFAM" id="SSF52540">
    <property type="entry name" value="P-loop containing nucleoside triphosphate hydrolases"/>
    <property type="match status" value="1"/>
</dbReference>
<dbReference type="InterPro" id="IPR006083">
    <property type="entry name" value="PRK/URK"/>
</dbReference>
<evidence type="ECO:0000313" key="3">
    <source>
        <dbReference type="Proteomes" id="UP000514713"/>
    </source>
</evidence>
<dbReference type="InterPro" id="IPR027417">
    <property type="entry name" value="P-loop_NTPase"/>
</dbReference>
<keyword evidence="3" id="KW-1185">Reference proteome</keyword>
<sequence>MANTRNRVLETIADILDKRATSLPARVLRVAVTGITASGKSTLAEELEQTLKRRGRNCVHIAVDDFHNPRDLRYRQGRESAEGYYFDAYNYPLLKKFVLEPLAAGGNLMYQAHGFDLETDTLITEEPKKANTGDIFLFAASFLLRPELVSYFDYRIYVDTDFEVAEQRGVERDLVRLGSWENAVRLYRQRYHAAQRIYFAESNPVQYADALLKNNNLAEPILFFRANDCKNNDRAFL</sequence>
<evidence type="ECO:0000259" key="1">
    <source>
        <dbReference type="Pfam" id="PF00485"/>
    </source>
</evidence>
<proteinExistence type="predicted"/>
<organism evidence="2 3">
    <name type="scientific">Nostoc edaphicum CCNP1411</name>
    <dbReference type="NCBI Taxonomy" id="1472755"/>
    <lineage>
        <taxon>Bacteria</taxon>
        <taxon>Bacillati</taxon>
        <taxon>Cyanobacteriota</taxon>
        <taxon>Cyanophyceae</taxon>
        <taxon>Nostocales</taxon>
        <taxon>Nostocaceae</taxon>
        <taxon>Nostoc</taxon>
    </lineage>
</organism>
<dbReference type="RefSeq" id="WP_181929956.1">
    <property type="nucleotide sequence ID" value="NZ_CP054698.1"/>
</dbReference>
<dbReference type="Proteomes" id="UP000514713">
    <property type="component" value="Chromosome"/>
</dbReference>
<protein>
    <submittedName>
        <fullName evidence="2">Adenylyl-sulfate kinase</fullName>
        <ecNumber evidence="2">2.7.1.25</ecNumber>
    </submittedName>
</protein>
<dbReference type="GO" id="GO:0005524">
    <property type="term" value="F:ATP binding"/>
    <property type="evidence" value="ECO:0007669"/>
    <property type="project" value="InterPro"/>
</dbReference>
<feature type="domain" description="Phosphoribulokinase/uridine kinase" evidence="1">
    <location>
        <begin position="30"/>
        <end position="183"/>
    </location>
</feature>
<dbReference type="EMBL" id="CP054698">
    <property type="protein sequence ID" value="QMS92482.1"/>
    <property type="molecule type" value="Genomic_DNA"/>
</dbReference>
<dbReference type="GO" id="GO:0004020">
    <property type="term" value="F:adenylylsulfate kinase activity"/>
    <property type="evidence" value="ECO:0007669"/>
    <property type="project" value="UniProtKB-EC"/>
</dbReference>
<reference evidence="3" key="1">
    <citation type="submission" date="2020-06" db="EMBL/GenBank/DDBJ databases">
        <title>Nostoc edaphicum CCNP1411 genome.</title>
        <authorList>
            <person name="Fidor A."/>
            <person name="Grabski M."/>
            <person name="Gawor J."/>
            <person name="Gromadka R."/>
            <person name="Wegrzyn G."/>
            <person name="Mazur-Marzec H."/>
        </authorList>
    </citation>
    <scope>NUCLEOTIDE SEQUENCE [LARGE SCALE GENOMIC DNA]</scope>
    <source>
        <strain evidence="3">CCNP1411</strain>
    </source>
</reference>
<dbReference type="EC" id="2.7.1.25" evidence="2"/>
<dbReference type="Pfam" id="PF00485">
    <property type="entry name" value="PRK"/>
    <property type="match status" value="1"/>
</dbReference>
<keyword evidence="2" id="KW-0418">Kinase</keyword>
<dbReference type="AlphaFoldDB" id="A0A7D7QJX3"/>
<dbReference type="KEGG" id="ned:HUN01_34630"/>
<gene>
    <name evidence="2" type="ORF">HUN01_34630</name>
</gene>
<name>A0A7D7QJX3_9NOSO</name>